<reference evidence="4" key="1">
    <citation type="submission" date="2024-04" db="EMBL/GenBank/DDBJ databases">
        <authorList>
            <consortium name="Molecular Ecology Group"/>
        </authorList>
    </citation>
    <scope>NUCLEOTIDE SEQUENCE</scope>
</reference>
<feature type="transmembrane region" description="Helical" evidence="1">
    <location>
        <begin position="495"/>
        <end position="514"/>
    </location>
</feature>
<dbReference type="InterPro" id="IPR052728">
    <property type="entry name" value="O2_lipid_transport_reg"/>
</dbReference>
<feature type="transmembrane region" description="Helical" evidence="1">
    <location>
        <begin position="395"/>
        <end position="417"/>
    </location>
</feature>
<dbReference type="SMART" id="SM00703">
    <property type="entry name" value="NRF"/>
    <property type="match status" value="1"/>
</dbReference>
<keyword evidence="1" id="KW-0812">Transmembrane</keyword>
<feature type="transmembrane region" description="Helical" evidence="1">
    <location>
        <begin position="665"/>
        <end position="698"/>
    </location>
</feature>
<sequence length="722" mass="83389">MSHRLFASFILCILCANFATLHRATAQIDLSKDNDINSRTLPAYAVALRADLLNSTICGKELQDFRDAFEQRILWALKMLDSSGRLKPGFLYGNNFWLGSHSQCFDTMNTEPLDLLDKDLLNNTLYRDPQKEFPPFEVTYFVAYFRHNSTLQYHINLPNEDLITLGLCLPASCSISELSLILERIFRDRVFLINDLYSMDFKLIEVKDVRDDYQWLLSGTIPLICVVLGLTISVMIIGTIYDIFVYQKYLNAKNKITKINSDNTPEEMEMADSSSHEENRIGKVLICFSIYTNTKAIFSTKSDEELSVIHGLRFLSMVWIIMAHTILYTIDYLDNKAWTLRAAKGLAVQTLTNANISVDTYFFISGFLVAYLFLKNVMGKERIGSINYRAKINEFFVYVIRRFIRLTPAFMMMVGILQLNSAWYNKTSQFYMDERPHETCAKYWWRNLLYINNLFDRREMCMSWSWYLANDMQFFIIGITLLILSTIYFYTAALMLGAILIGSIVLTGYISYIYEYVPILSEQYRLIDVLYYPPWVRIGPYLIGIIAAYILIKLNKRMTMKKTTLILCWCLGSACNIFVLFGLYDRHISILSSAIYVAVSRTVWAIGIAWIVIVCSTKHGGIIKQVLSFKVWIPLSRLTYCAYLLNPFIIHSIRLHNETSAHLEFLSMAAIFLGQVAISYLCAYALSLMAEAPLIMLMRTLIQSRNRRKCARQEIIISRTKL</sequence>
<dbReference type="EMBL" id="OZ034828">
    <property type="protein sequence ID" value="CAL1684887.1"/>
    <property type="molecule type" value="Genomic_DNA"/>
</dbReference>
<keyword evidence="5" id="KW-1185">Reference proteome</keyword>
<feature type="transmembrane region" description="Helical" evidence="1">
    <location>
        <begin position="215"/>
        <end position="245"/>
    </location>
</feature>
<dbReference type="AlphaFoldDB" id="A0AAV2NX78"/>
<dbReference type="InterPro" id="IPR006621">
    <property type="entry name" value="Nose-resist-to-fluoxetine_N"/>
</dbReference>
<feature type="transmembrane region" description="Helical" evidence="1">
    <location>
        <begin position="311"/>
        <end position="330"/>
    </location>
</feature>
<dbReference type="Pfam" id="PF01757">
    <property type="entry name" value="Acyl_transf_3"/>
    <property type="match status" value="1"/>
</dbReference>
<feature type="transmembrane region" description="Helical" evidence="1">
    <location>
        <begin position="356"/>
        <end position="374"/>
    </location>
</feature>
<dbReference type="PANTHER" id="PTHR11161:SF72">
    <property type="entry name" value="FI21449P1"/>
    <property type="match status" value="1"/>
</dbReference>
<evidence type="ECO:0000259" key="3">
    <source>
        <dbReference type="SMART" id="SM00703"/>
    </source>
</evidence>
<feature type="domain" description="Nose resistant-to-fluoxetine protein N-terminal" evidence="3">
    <location>
        <begin position="55"/>
        <end position="200"/>
    </location>
</feature>
<dbReference type="PANTHER" id="PTHR11161">
    <property type="entry name" value="O-ACYLTRANSFERASE"/>
    <property type="match status" value="1"/>
</dbReference>
<keyword evidence="1" id="KW-0472">Membrane</keyword>
<feature type="signal peptide" evidence="2">
    <location>
        <begin position="1"/>
        <end position="26"/>
    </location>
</feature>
<dbReference type="GO" id="GO:0016747">
    <property type="term" value="F:acyltransferase activity, transferring groups other than amino-acyl groups"/>
    <property type="evidence" value="ECO:0007669"/>
    <property type="project" value="InterPro"/>
</dbReference>
<dbReference type="InterPro" id="IPR002656">
    <property type="entry name" value="Acyl_transf_3_dom"/>
</dbReference>
<feature type="transmembrane region" description="Helical" evidence="1">
    <location>
        <begin position="534"/>
        <end position="552"/>
    </location>
</feature>
<dbReference type="Pfam" id="PF20146">
    <property type="entry name" value="NRF"/>
    <property type="match status" value="1"/>
</dbReference>
<feature type="transmembrane region" description="Helical" evidence="1">
    <location>
        <begin position="590"/>
        <end position="615"/>
    </location>
</feature>
<evidence type="ECO:0000256" key="1">
    <source>
        <dbReference type="SAM" id="Phobius"/>
    </source>
</evidence>
<proteinExistence type="predicted"/>
<name>A0AAV2NX78_9HYME</name>
<feature type="transmembrane region" description="Helical" evidence="1">
    <location>
        <begin position="472"/>
        <end position="490"/>
    </location>
</feature>
<feature type="transmembrane region" description="Helical" evidence="1">
    <location>
        <begin position="564"/>
        <end position="584"/>
    </location>
</feature>
<organism evidence="4 5">
    <name type="scientific">Lasius platythorax</name>
    <dbReference type="NCBI Taxonomy" id="488582"/>
    <lineage>
        <taxon>Eukaryota</taxon>
        <taxon>Metazoa</taxon>
        <taxon>Ecdysozoa</taxon>
        <taxon>Arthropoda</taxon>
        <taxon>Hexapoda</taxon>
        <taxon>Insecta</taxon>
        <taxon>Pterygota</taxon>
        <taxon>Neoptera</taxon>
        <taxon>Endopterygota</taxon>
        <taxon>Hymenoptera</taxon>
        <taxon>Apocrita</taxon>
        <taxon>Aculeata</taxon>
        <taxon>Formicoidea</taxon>
        <taxon>Formicidae</taxon>
        <taxon>Formicinae</taxon>
        <taxon>Lasius</taxon>
        <taxon>Lasius</taxon>
    </lineage>
</organism>
<protein>
    <recommendedName>
        <fullName evidence="3">Nose resistant-to-fluoxetine protein N-terminal domain-containing protein</fullName>
    </recommendedName>
</protein>
<evidence type="ECO:0000313" key="5">
    <source>
        <dbReference type="Proteomes" id="UP001497644"/>
    </source>
</evidence>
<gene>
    <name evidence="4" type="ORF">LPLAT_LOCUS10413</name>
</gene>
<evidence type="ECO:0000313" key="4">
    <source>
        <dbReference type="EMBL" id="CAL1684887.1"/>
    </source>
</evidence>
<accession>A0AAV2NX78</accession>
<evidence type="ECO:0000256" key="2">
    <source>
        <dbReference type="SAM" id="SignalP"/>
    </source>
</evidence>
<dbReference type="Proteomes" id="UP001497644">
    <property type="component" value="Chromosome 5"/>
</dbReference>
<keyword evidence="1" id="KW-1133">Transmembrane helix</keyword>
<feature type="transmembrane region" description="Helical" evidence="1">
    <location>
        <begin position="627"/>
        <end position="645"/>
    </location>
</feature>
<feature type="chain" id="PRO_5043382566" description="Nose resistant-to-fluoxetine protein N-terminal domain-containing protein" evidence="2">
    <location>
        <begin position="27"/>
        <end position="722"/>
    </location>
</feature>
<keyword evidence="2" id="KW-0732">Signal</keyword>